<name>A0A3B1B4V5_9ZZZZ</name>
<dbReference type="AlphaFoldDB" id="A0A3B1B4V5"/>
<gene>
    <name evidence="1" type="ORF">MNBD_GAMMA26-2681</name>
</gene>
<evidence type="ECO:0000313" key="1">
    <source>
        <dbReference type="EMBL" id="VAX11192.1"/>
    </source>
</evidence>
<organism evidence="1">
    <name type="scientific">hydrothermal vent metagenome</name>
    <dbReference type="NCBI Taxonomy" id="652676"/>
    <lineage>
        <taxon>unclassified sequences</taxon>
        <taxon>metagenomes</taxon>
        <taxon>ecological metagenomes</taxon>
    </lineage>
</organism>
<dbReference type="EMBL" id="UOFX01000082">
    <property type="protein sequence ID" value="VAX11192.1"/>
    <property type="molecule type" value="Genomic_DNA"/>
</dbReference>
<protein>
    <submittedName>
        <fullName evidence="1">Uncharacterized protein</fullName>
    </submittedName>
</protein>
<sequence length="105" mass="11306">MARRKIIVLATMVSVLLVGSGWAIAADKAEFVSGCLKAKGTKPGECECMYEETRKTLSPEEAAFLIASTGGDTEAIQKAAGKLSPQQRQDVWSSWIEVVDKCLSL</sequence>
<proteinExistence type="predicted"/>
<accession>A0A3B1B4V5</accession>
<reference evidence="1" key="1">
    <citation type="submission" date="2018-06" db="EMBL/GenBank/DDBJ databases">
        <authorList>
            <person name="Zhirakovskaya E."/>
        </authorList>
    </citation>
    <scope>NUCLEOTIDE SEQUENCE</scope>
</reference>